<keyword evidence="3" id="KW-1185">Reference proteome</keyword>
<reference evidence="2 3" key="1">
    <citation type="journal article" date="2012" name="J. Bacteriol.">
        <title>Genome Sequence of n-Alkane-Degrading Hydrocarboniphaga effusa Strain AP103T (ATCC BAA-332T).</title>
        <authorList>
            <person name="Chang H.K."/>
            <person name="Zylstra G.J."/>
            <person name="Chae J.C."/>
        </authorList>
    </citation>
    <scope>NUCLEOTIDE SEQUENCE [LARGE SCALE GENOMIC DNA]</scope>
    <source>
        <strain evidence="2 3">AP103</strain>
    </source>
</reference>
<dbReference type="STRING" id="1172194.WQQ_37050"/>
<evidence type="ECO:0000256" key="1">
    <source>
        <dbReference type="SAM" id="MobiDB-lite"/>
    </source>
</evidence>
<feature type="compositionally biased region" description="Basic and acidic residues" evidence="1">
    <location>
        <begin position="39"/>
        <end position="50"/>
    </location>
</feature>
<evidence type="ECO:0000313" key="2">
    <source>
        <dbReference type="EMBL" id="EIT68510.1"/>
    </source>
</evidence>
<name>I8T3N5_9GAMM</name>
<protein>
    <submittedName>
        <fullName evidence="2">Uncharacterized protein</fullName>
    </submittedName>
</protein>
<dbReference type="AlphaFoldDB" id="I8T3N5"/>
<gene>
    <name evidence="2" type="ORF">WQQ_37050</name>
</gene>
<comment type="caution">
    <text evidence="2">The sequence shown here is derived from an EMBL/GenBank/DDBJ whole genome shotgun (WGS) entry which is preliminary data.</text>
</comment>
<dbReference type="Proteomes" id="UP000003704">
    <property type="component" value="Unassembled WGS sequence"/>
</dbReference>
<proteinExistence type="predicted"/>
<organism evidence="2 3">
    <name type="scientific">Hydrocarboniphaga effusa AP103</name>
    <dbReference type="NCBI Taxonomy" id="1172194"/>
    <lineage>
        <taxon>Bacteria</taxon>
        <taxon>Pseudomonadati</taxon>
        <taxon>Pseudomonadota</taxon>
        <taxon>Gammaproteobacteria</taxon>
        <taxon>Nevskiales</taxon>
        <taxon>Nevskiaceae</taxon>
        <taxon>Hydrocarboniphaga</taxon>
    </lineage>
</organism>
<evidence type="ECO:0000313" key="3">
    <source>
        <dbReference type="Proteomes" id="UP000003704"/>
    </source>
</evidence>
<feature type="compositionally biased region" description="Polar residues" evidence="1">
    <location>
        <begin position="21"/>
        <end position="36"/>
    </location>
</feature>
<dbReference type="EMBL" id="AKGD01000003">
    <property type="protein sequence ID" value="EIT68510.1"/>
    <property type="molecule type" value="Genomic_DNA"/>
</dbReference>
<sequence>MSDIDATQARSDESDDGPAASPTTALSRPGETSSGPRRTANDERVGDCDS</sequence>
<accession>I8T3N5</accession>
<feature type="region of interest" description="Disordered" evidence="1">
    <location>
        <begin position="1"/>
        <end position="50"/>
    </location>
</feature>